<name>A0A023AZP8_GRENI</name>
<accession>A0A023AZP8</accession>
<dbReference type="Proteomes" id="UP000019763">
    <property type="component" value="Unassembled WGS sequence"/>
</dbReference>
<evidence type="ECO:0000256" key="6">
    <source>
        <dbReference type="PIRSR" id="PIRSR630616-1"/>
    </source>
</evidence>
<dbReference type="VEuPathDB" id="CryptoDB:GNI_149570"/>
<comment type="catalytic activity">
    <reaction evidence="11">
        <text>L-threonyl-[protein] + ATP = O-phospho-L-threonyl-[protein] + ADP + H(+)</text>
        <dbReference type="Rhea" id="RHEA:46608"/>
        <dbReference type="Rhea" id="RHEA-COMP:11060"/>
        <dbReference type="Rhea" id="RHEA-COMP:11605"/>
        <dbReference type="ChEBI" id="CHEBI:15378"/>
        <dbReference type="ChEBI" id="CHEBI:30013"/>
        <dbReference type="ChEBI" id="CHEBI:30616"/>
        <dbReference type="ChEBI" id="CHEBI:61977"/>
        <dbReference type="ChEBI" id="CHEBI:456216"/>
        <dbReference type="EC" id="2.7.11.1"/>
    </reaction>
</comment>
<protein>
    <recommendedName>
        <fullName evidence="11">Aurora kinase</fullName>
        <ecNumber evidence="11">2.7.11.1</ecNumber>
    </recommendedName>
</protein>
<evidence type="ECO:0000256" key="3">
    <source>
        <dbReference type="ARBA" id="ARBA00022741"/>
    </source>
</evidence>
<feature type="active site" description="Proton acceptor" evidence="6">
    <location>
        <position position="188"/>
    </location>
</feature>
<feature type="non-terminal residue" evidence="13">
    <location>
        <position position="382"/>
    </location>
</feature>
<dbReference type="OrthoDB" id="345735at2759"/>
<dbReference type="Gene3D" id="3.30.200.20">
    <property type="entry name" value="Phosphorylase Kinase, domain 1"/>
    <property type="match status" value="1"/>
</dbReference>
<dbReference type="AlphaFoldDB" id="A0A023AZP8"/>
<dbReference type="EC" id="2.7.11.1" evidence="11"/>
<dbReference type="eggNOG" id="KOG0580">
    <property type="taxonomic scope" value="Eukaryota"/>
</dbReference>
<evidence type="ECO:0000256" key="8">
    <source>
        <dbReference type="PIRSR" id="PIRSR630616-3"/>
    </source>
</evidence>
<dbReference type="InterPro" id="IPR030616">
    <property type="entry name" value="Aur-like"/>
</dbReference>
<comment type="catalytic activity">
    <reaction evidence="11">
        <text>L-seryl-[protein] + ATP = O-phospho-L-seryl-[protein] + ADP + H(+)</text>
        <dbReference type="Rhea" id="RHEA:17989"/>
        <dbReference type="Rhea" id="RHEA-COMP:9863"/>
        <dbReference type="Rhea" id="RHEA-COMP:11604"/>
        <dbReference type="ChEBI" id="CHEBI:15378"/>
        <dbReference type="ChEBI" id="CHEBI:29999"/>
        <dbReference type="ChEBI" id="CHEBI:30616"/>
        <dbReference type="ChEBI" id="CHEBI:83421"/>
        <dbReference type="ChEBI" id="CHEBI:456216"/>
        <dbReference type="EC" id="2.7.11.1"/>
    </reaction>
</comment>
<evidence type="ECO:0000313" key="13">
    <source>
        <dbReference type="EMBL" id="EZG44286.1"/>
    </source>
</evidence>
<dbReference type="PROSITE" id="PS50011">
    <property type="entry name" value="PROTEIN_KINASE_DOM"/>
    <property type="match status" value="1"/>
</dbReference>
<dbReference type="RefSeq" id="XP_011132737.1">
    <property type="nucleotide sequence ID" value="XM_011134435.1"/>
</dbReference>
<evidence type="ECO:0000256" key="2">
    <source>
        <dbReference type="ARBA" id="ARBA00022679"/>
    </source>
</evidence>
<dbReference type="Gene3D" id="1.10.510.10">
    <property type="entry name" value="Transferase(Phosphotransferase) domain 1"/>
    <property type="match status" value="1"/>
</dbReference>
<feature type="domain" description="Protein kinase" evidence="12">
    <location>
        <begin position="67"/>
        <end position="370"/>
    </location>
</feature>
<dbReference type="EMBL" id="AFNH02001112">
    <property type="protein sequence ID" value="EZG44286.1"/>
    <property type="molecule type" value="Genomic_DNA"/>
</dbReference>
<evidence type="ECO:0000256" key="4">
    <source>
        <dbReference type="ARBA" id="ARBA00022777"/>
    </source>
</evidence>
<evidence type="ECO:0000313" key="14">
    <source>
        <dbReference type="Proteomes" id="UP000019763"/>
    </source>
</evidence>
<keyword evidence="1 10" id="KW-0723">Serine/threonine-protein kinase</keyword>
<keyword evidence="5 7" id="KW-0067">ATP-binding</keyword>
<evidence type="ECO:0000259" key="12">
    <source>
        <dbReference type="PROSITE" id="PS50011"/>
    </source>
</evidence>
<dbReference type="OMA" id="KIMNLMF"/>
<dbReference type="PROSITE" id="PS00107">
    <property type="entry name" value="PROTEIN_KINASE_ATP"/>
    <property type="match status" value="1"/>
</dbReference>
<comment type="similarity">
    <text evidence="11">Belongs to the protein kinase superfamily. Ser/Thr protein kinase family. Aurora subfamily.</text>
</comment>
<dbReference type="PANTHER" id="PTHR24350">
    <property type="entry name" value="SERINE/THREONINE-PROTEIN KINASE IAL-RELATED"/>
    <property type="match status" value="1"/>
</dbReference>
<dbReference type="SMART" id="SM00220">
    <property type="entry name" value="S_TKc"/>
    <property type="match status" value="1"/>
</dbReference>
<feature type="binding site" evidence="7">
    <location>
        <position position="96"/>
    </location>
    <ligand>
        <name>ATP</name>
        <dbReference type="ChEBI" id="CHEBI:30616"/>
    </ligand>
</feature>
<keyword evidence="4 11" id="KW-0418">Kinase</keyword>
<feature type="binding site" evidence="9">
    <location>
        <position position="100"/>
    </location>
    <ligand>
        <name>ATP</name>
        <dbReference type="ChEBI" id="CHEBI:30616"/>
    </ligand>
</feature>
<dbReference type="GO" id="GO:0005524">
    <property type="term" value="F:ATP binding"/>
    <property type="evidence" value="ECO:0007669"/>
    <property type="project" value="UniProtKB-UniRule"/>
</dbReference>
<reference evidence="13" key="1">
    <citation type="submission" date="2013-12" db="EMBL/GenBank/DDBJ databases">
        <authorList>
            <person name="Omoto C.K."/>
            <person name="Sibley D."/>
            <person name="Venepally P."/>
            <person name="Hadjithomas M."/>
            <person name="Karamycheva S."/>
            <person name="Brunk B."/>
            <person name="Roos D."/>
            <person name="Caler E."/>
            <person name="Lorenzi H."/>
        </authorList>
    </citation>
    <scope>NUCLEOTIDE SEQUENCE</scope>
</reference>
<keyword evidence="14" id="KW-1185">Reference proteome</keyword>
<dbReference type="InterPro" id="IPR011009">
    <property type="entry name" value="Kinase-like_dom_sf"/>
</dbReference>
<dbReference type="PROSITE" id="PS00108">
    <property type="entry name" value="PROTEIN_KINASE_ST"/>
    <property type="match status" value="1"/>
</dbReference>
<sequence>MFAMESGGALSQPSLMNAGSVSVGPSSQACIPAPKDEEEENVTSFDTIRDVMIIQDPIAPVWTIDDFEIARKLGQGQFGNVYLARERRTKYVVAIKAILKTQLLQSSNEHLLRREIEIHSHLIHPNILGFYGWFTTKHCICLIIEVALGELMDQLEAGGLPEPTVSKYMLQMISAIRTCHKLNVIHRDLKPENILLSHDGMLKLADFGWAAHIPDQDTNTGVCANTGVSANTVGLSAQRGLQNSSNRPRTPQYDYLKNRRKTYCGTLDYLSPEIVRHEWYGKEVDLWCLGVLCYELAHGGPPFPCQEYKAQGFKEADARKQQQQDIQQCSIEKRLLPSMSNELKDFLRKTLHKDPKLRMSTDQMIVHSFITKFNDINKELAL</sequence>
<dbReference type="FunFam" id="3.30.200.20:FF:000042">
    <property type="entry name" value="Aurora kinase A"/>
    <property type="match status" value="1"/>
</dbReference>
<keyword evidence="2 11" id="KW-0808">Transferase</keyword>
<feature type="binding site" evidence="7">
    <location>
        <begin position="145"/>
        <end position="147"/>
    </location>
    <ligand>
        <name>ATP</name>
        <dbReference type="ChEBI" id="CHEBI:30616"/>
    </ligand>
</feature>
<dbReference type="InterPro" id="IPR008271">
    <property type="entry name" value="Ser/Thr_kinase_AS"/>
</dbReference>
<gene>
    <name evidence="13" type="ORF">GNI_149570</name>
</gene>
<evidence type="ECO:0000256" key="7">
    <source>
        <dbReference type="PIRSR" id="PIRSR630616-2"/>
    </source>
</evidence>
<proteinExistence type="inferred from homology"/>
<dbReference type="InterPro" id="IPR000719">
    <property type="entry name" value="Prot_kinase_dom"/>
</dbReference>
<feature type="binding site" evidence="7">
    <location>
        <begin position="192"/>
        <end position="193"/>
    </location>
    <ligand>
        <name>ATP</name>
        <dbReference type="ChEBI" id="CHEBI:30616"/>
    </ligand>
</feature>
<evidence type="ECO:0000256" key="10">
    <source>
        <dbReference type="RuleBase" id="RU000304"/>
    </source>
</evidence>
<evidence type="ECO:0000256" key="9">
    <source>
        <dbReference type="PROSITE-ProRule" id="PRU10141"/>
    </source>
</evidence>
<comment type="caution">
    <text evidence="13">The sequence shown here is derived from an EMBL/GenBank/DDBJ whole genome shotgun (WGS) entry which is preliminary data.</text>
</comment>
<dbReference type="InterPro" id="IPR017441">
    <property type="entry name" value="Protein_kinase_ATP_BS"/>
</dbReference>
<dbReference type="GeneID" id="22915230"/>
<evidence type="ECO:0000256" key="11">
    <source>
        <dbReference type="RuleBase" id="RU367134"/>
    </source>
</evidence>
<dbReference type="GO" id="GO:0004674">
    <property type="term" value="F:protein serine/threonine kinase activity"/>
    <property type="evidence" value="ECO:0007669"/>
    <property type="project" value="UniProtKB-KW"/>
</dbReference>
<keyword evidence="3 7" id="KW-0547">Nucleotide-binding</keyword>
<feature type="cross-link" description="Glycyl lysine isopeptide (Lys-Gly) (interchain with G-Cter in SUMO2)" evidence="8">
    <location>
        <position position="190"/>
    </location>
</feature>
<organism evidence="13 14">
    <name type="scientific">Gregarina niphandrodes</name>
    <name type="common">Septate eugregarine</name>
    <dbReference type="NCBI Taxonomy" id="110365"/>
    <lineage>
        <taxon>Eukaryota</taxon>
        <taxon>Sar</taxon>
        <taxon>Alveolata</taxon>
        <taxon>Apicomplexa</taxon>
        <taxon>Conoidasida</taxon>
        <taxon>Gregarinasina</taxon>
        <taxon>Eugregarinorida</taxon>
        <taxon>Gregarinidae</taxon>
        <taxon>Gregarina</taxon>
    </lineage>
</organism>
<dbReference type="SUPFAM" id="SSF56112">
    <property type="entry name" value="Protein kinase-like (PK-like)"/>
    <property type="match status" value="1"/>
</dbReference>
<dbReference type="Pfam" id="PF00069">
    <property type="entry name" value="Pkinase"/>
    <property type="match status" value="1"/>
</dbReference>
<dbReference type="CDD" id="cd14007">
    <property type="entry name" value="STKc_Aurora"/>
    <property type="match status" value="1"/>
</dbReference>
<evidence type="ECO:0000256" key="5">
    <source>
        <dbReference type="ARBA" id="ARBA00022840"/>
    </source>
</evidence>
<feature type="binding site" evidence="7">
    <location>
        <position position="206"/>
    </location>
    <ligand>
        <name>ATP</name>
        <dbReference type="ChEBI" id="CHEBI:30616"/>
    </ligand>
</feature>
<evidence type="ECO:0000256" key="1">
    <source>
        <dbReference type="ARBA" id="ARBA00022527"/>
    </source>
</evidence>